<dbReference type="Pfam" id="PF01614">
    <property type="entry name" value="IclR_C"/>
    <property type="match status" value="1"/>
</dbReference>
<dbReference type="AlphaFoldDB" id="A0A8J8M7A5"/>
<dbReference type="GO" id="GO:0003700">
    <property type="term" value="F:DNA-binding transcription factor activity"/>
    <property type="evidence" value="ECO:0007669"/>
    <property type="project" value="TreeGrafter"/>
</dbReference>
<evidence type="ECO:0000313" key="8">
    <source>
        <dbReference type="EMBL" id="QUH27646.1"/>
    </source>
</evidence>
<feature type="domain" description="IclR-ED" evidence="7">
    <location>
        <begin position="69"/>
        <end position="252"/>
    </location>
</feature>
<dbReference type="OrthoDB" id="9791752at2"/>
<dbReference type="PROSITE" id="PS51077">
    <property type="entry name" value="HTH_ICLR"/>
    <property type="match status" value="1"/>
</dbReference>
<dbReference type="PROSITE" id="PS51078">
    <property type="entry name" value="ICLR_ED"/>
    <property type="match status" value="1"/>
</dbReference>
<dbReference type="KEGG" id="vgu:HYG85_01435"/>
<dbReference type="FunFam" id="1.10.10.10:FF:000056">
    <property type="entry name" value="IclR family transcriptional regulator"/>
    <property type="match status" value="1"/>
</dbReference>
<dbReference type="Gene3D" id="1.10.10.10">
    <property type="entry name" value="Winged helix-like DNA-binding domain superfamily/Winged helix DNA-binding domain"/>
    <property type="match status" value="1"/>
</dbReference>
<dbReference type="EMBL" id="CP058561">
    <property type="protein sequence ID" value="QUH27646.1"/>
    <property type="molecule type" value="Genomic_DNA"/>
</dbReference>
<dbReference type="GO" id="GO:0003677">
    <property type="term" value="F:DNA binding"/>
    <property type="evidence" value="ECO:0007669"/>
    <property type="project" value="UniProtKB-KW"/>
</dbReference>
<keyword evidence="9" id="KW-1185">Reference proteome</keyword>
<protein>
    <recommendedName>
        <fullName evidence="5">Glycerol operon regulatory protein</fullName>
    </recommendedName>
</protein>
<dbReference type="SUPFAM" id="SSF55781">
    <property type="entry name" value="GAF domain-like"/>
    <property type="match status" value="1"/>
</dbReference>
<evidence type="ECO:0000256" key="2">
    <source>
        <dbReference type="ARBA" id="ARBA00023125"/>
    </source>
</evidence>
<feature type="domain" description="HTH iclR-type" evidence="6">
    <location>
        <begin position="6"/>
        <end position="68"/>
    </location>
</feature>
<reference evidence="8 9" key="1">
    <citation type="submission" date="2020-07" db="EMBL/GenBank/DDBJ databases">
        <title>Vallitalea guaymasensis genome.</title>
        <authorList>
            <person name="Postec A."/>
        </authorList>
    </citation>
    <scope>NUCLEOTIDE SEQUENCE [LARGE SCALE GENOMIC DNA]</scope>
    <source>
        <strain evidence="8 9">Ra1766G1</strain>
    </source>
</reference>
<dbReference type="Pfam" id="PF09339">
    <property type="entry name" value="HTH_IclR"/>
    <property type="match status" value="1"/>
</dbReference>
<keyword evidence="1" id="KW-0805">Transcription regulation</keyword>
<comment type="function">
    <text evidence="4">May be an activator protein for the gylABX operon.</text>
</comment>
<dbReference type="InterPro" id="IPR029016">
    <property type="entry name" value="GAF-like_dom_sf"/>
</dbReference>
<evidence type="ECO:0000256" key="5">
    <source>
        <dbReference type="ARBA" id="ARBA00070406"/>
    </source>
</evidence>
<dbReference type="Proteomes" id="UP000677305">
    <property type="component" value="Chromosome"/>
</dbReference>
<gene>
    <name evidence="8" type="ORF">HYG85_01435</name>
</gene>
<proteinExistence type="predicted"/>
<evidence type="ECO:0000256" key="1">
    <source>
        <dbReference type="ARBA" id="ARBA00023015"/>
    </source>
</evidence>
<evidence type="ECO:0000313" key="9">
    <source>
        <dbReference type="Proteomes" id="UP000677305"/>
    </source>
</evidence>
<name>A0A8J8M7A5_9FIRM</name>
<evidence type="ECO:0000259" key="7">
    <source>
        <dbReference type="PROSITE" id="PS51078"/>
    </source>
</evidence>
<dbReference type="InterPro" id="IPR005471">
    <property type="entry name" value="Tscrpt_reg_IclR_N"/>
</dbReference>
<evidence type="ECO:0000256" key="4">
    <source>
        <dbReference type="ARBA" id="ARBA00058938"/>
    </source>
</evidence>
<accession>A0A8J8M7A5</accession>
<dbReference type="InterPro" id="IPR036390">
    <property type="entry name" value="WH_DNA-bd_sf"/>
</dbReference>
<evidence type="ECO:0000256" key="3">
    <source>
        <dbReference type="ARBA" id="ARBA00023163"/>
    </source>
</evidence>
<dbReference type="SMART" id="SM00346">
    <property type="entry name" value="HTH_ICLR"/>
    <property type="match status" value="1"/>
</dbReference>
<organism evidence="8 9">
    <name type="scientific">Vallitalea guaymasensis</name>
    <dbReference type="NCBI Taxonomy" id="1185412"/>
    <lineage>
        <taxon>Bacteria</taxon>
        <taxon>Bacillati</taxon>
        <taxon>Bacillota</taxon>
        <taxon>Clostridia</taxon>
        <taxon>Lachnospirales</taxon>
        <taxon>Vallitaleaceae</taxon>
        <taxon>Vallitalea</taxon>
    </lineage>
</organism>
<dbReference type="RefSeq" id="WP_113671073.1">
    <property type="nucleotide sequence ID" value="NZ_CAJXUH010000011.1"/>
</dbReference>
<sequence length="255" mass="29143">MQKSTLQTVDRALTILEILSQEVNGLTAKEIENKIELNKSTIHRLLMTLLNKGFIEKNEQTNRYIIGLKMVELSSIRLNNIELKTEALPYLREMSYKLNQPVQLATYLDGDAVFIEKIEPIHSIRMYSQIGKRIPIYCSSVGKALLLQWSNEKILKLLEDTEFTSFTPTTLLDPEKVIKEIEQARVEGFAIDNEEHEVGIYCIASPIYDYRGEIIAAVSTAGTNKEFLENKDAEIIRVVKNTAEKISKRMGYRAK</sequence>
<dbReference type="Gene3D" id="3.30.450.40">
    <property type="match status" value="1"/>
</dbReference>
<dbReference type="InterPro" id="IPR036388">
    <property type="entry name" value="WH-like_DNA-bd_sf"/>
</dbReference>
<dbReference type="PANTHER" id="PTHR30136">
    <property type="entry name" value="HELIX-TURN-HELIX TRANSCRIPTIONAL REGULATOR, ICLR FAMILY"/>
    <property type="match status" value="1"/>
</dbReference>
<dbReference type="PANTHER" id="PTHR30136:SF35">
    <property type="entry name" value="HTH-TYPE TRANSCRIPTIONAL REGULATOR RV1719"/>
    <property type="match status" value="1"/>
</dbReference>
<dbReference type="InterPro" id="IPR050707">
    <property type="entry name" value="HTH_MetabolicPath_Reg"/>
</dbReference>
<dbReference type="InterPro" id="IPR014757">
    <property type="entry name" value="Tscrpt_reg_IclR_C"/>
</dbReference>
<dbReference type="SUPFAM" id="SSF46785">
    <property type="entry name" value="Winged helix' DNA-binding domain"/>
    <property type="match status" value="1"/>
</dbReference>
<keyword evidence="3" id="KW-0804">Transcription</keyword>
<evidence type="ECO:0000259" key="6">
    <source>
        <dbReference type="PROSITE" id="PS51077"/>
    </source>
</evidence>
<keyword evidence="2" id="KW-0238">DNA-binding</keyword>
<dbReference type="GO" id="GO:0045892">
    <property type="term" value="P:negative regulation of DNA-templated transcription"/>
    <property type="evidence" value="ECO:0007669"/>
    <property type="project" value="TreeGrafter"/>
</dbReference>